<evidence type="ECO:0000256" key="1">
    <source>
        <dbReference type="SAM" id="MobiDB-lite"/>
    </source>
</evidence>
<feature type="region of interest" description="Disordered" evidence="1">
    <location>
        <begin position="138"/>
        <end position="168"/>
    </location>
</feature>
<keyword evidence="3" id="KW-1185">Reference proteome</keyword>
<evidence type="ECO:0000313" key="2">
    <source>
        <dbReference type="EMBL" id="KAF9915673.1"/>
    </source>
</evidence>
<gene>
    <name evidence="2" type="ORF">BGZ65_000650</name>
</gene>
<dbReference type="EMBL" id="JAAAHW010012126">
    <property type="protein sequence ID" value="KAF9915673.1"/>
    <property type="molecule type" value="Genomic_DNA"/>
</dbReference>
<name>A0A9P6LNP1_9FUNG</name>
<dbReference type="AlphaFoldDB" id="A0A9P6LNP1"/>
<organism evidence="2 3">
    <name type="scientific">Modicella reniformis</name>
    <dbReference type="NCBI Taxonomy" id="1440133"/>
    <lineage>
        <taxon>Eukaryota</taxon>
        <taxon>Fungi</taxon>
        <taxon>Fungi incertae sedis</taxon>
        <taxon>Mucoromycota</taxon>
        <taxon>Mortierellomycotina</taxon>
        <taxon>Mortierellomycetes</taxon>
        <taxon>Mortierellales</taxon>
        <taxon>Mortierellaceae</taxon>
        <taxon>Modicella</taxon>
    </lineage>
</organism>
<accession>A0A9P6LNP1</accession>
<dbReference type="OrthoDB" id="2445303at2759"/>
<dbReference type="Proteomes" id="UP000749646">
    <property type="component" value="Unassembled WGS sequence"/>
</dbReference>
<proteinExistence type="predicted"/>
<sequence>MTATTKKSRTLAWSLAYSLVVLNSFMFMLSPSTAGGVAHAALKPGFCGDCQTFSNAIGVCGGTFGPPEIEVAGEYVLQQVYANCICTEVMQKVLWTCARCESLAGKPSKAPPPQKYQTQCMSWGINIDQWKAPYTGVVAPDTQTDLNGGNTDPNPNPNPTQPTFKPTG</sequence>
<protein>
    <submittedName>
        <fullName evidence="2">Uncharacterized protein</fullName>
    </submittedName>
</protein>
<evidence type="ECO:0000313" key="3">
    <source>
        <dbReference type="Proteomes" id="UP000749646"/>
    </source>
</evidence>
<feature type="non-terminal residue" evidence="2">
    <location>
        <position position="168"/>
    </location>
</feature>
<reference evidence="2" key="1">
    <citation type="journal article" date="2020" name="Fungal Divers.">
        <title>Resolving the Mortierellaceae phylogeny through synthesis of multi-gene phylogenetics and phylogenomics.</title>
        <authorList>
            <person name="Vandepol N."/>
            <person name="Liber J."/>
            <person name="Desiro A."/>
            <person name="Na H."/>
            <person name="Kennedy M."/>
            <person name="Barry K."/>
            <person name="Grigoriev I.V."/>
            <person name="Miller A.N."/>
            <person name="O'Donnell K."/>
            <person name="Stajich J.E."/>
            <person name="Bonito G."/>
        </authorList>
    </citation>
    <scope>NUCLEOTIDE SEQUENCE</scope>
    <source>
        <strain evidence="2">MES-2147</strain>
    </source>
</reference>
<comment type="caution">
    <text evidence="2">The sequence shown here is derived from an EMBL/GenBank/DDBJ whole genome shotgun (WGS) entry which is preliminary data.</text>
</comment>